<feature type="transmembrane region" description="Helical" evidence="1">
    <location>
        <begin position="31"/>
        <end position="48"/>
    </location>
</feature>
<evidence type="ECO:0000313" key="3">
    <source>
        <dbReference type="Proteomes" id="UP001597285"/>
    </source>
</evidence>
<dbReference type="EMBL" id="JBHUFF010000008">
    <property type="protein sequence ID" value="MFD1798879.1"/>
    <property type="molecule type" value="Genomic_DNA"/>
</dbReference>
<evidence type="ECO:0000256" key="1">
    <source>
        <dbReference type="SAM" id="Phobius"/>
    </source>
</evidence>
<keyword evidence="1" id="KW-0472">Membrane</keyword>
<comment type="caution">
    <text evidence="2">The sequence shown here is derived from an EMBL/GenBank/DDBJ whole genome shotgun (WGS) entry which is preliminary data.</text>
</comment>
<proteinExistence type="predicted"/>
<name>A0ABW4NL21_9LACT</name>
<gene>
    <name evidence="2" type="ORF">ACFSBK_03260</name>
</gene>
<evidence type="ECO:0000313" key="2">
    <source>
        <dbReference type="EMBL" id="MFD1798879.1"/>
    </source>
</evidence>
<accession>A0ABW4NL21</accession>
<keyword evidence="1" id="KW-0812">Transmembrane</keyword>
<feature type="transmembrane region" description="Helical" evidence="1">
    <location>
        <begin position="7"/>
        <end position="25"/>
    </location>
</feature>
<feature type="transmembrane region" description="Helical" evidence="1">
    <location>
        <begin position="82"/>
        <end position="100"/>
    </location>
</feature>
<sequence length="255" mass="29156">MSKRTSSLSLFLALLLVVFLLIFQFTTKSHLYISFSVLLITALIMNFLSTSKNFILILTIIFSTGFSLAVLSGTSIKSQTYLIGEYILLMAALILMWLVFAEAKRNSEELTSLRKKAEELEKYVGTSNLLTHSEFTNRIKVIMAGTQRRGEENFYISVKTTPLNTTKESMNFLLMQTLLQTVRSDFDLVTKLADGSYLVFLQNTKKEGCLKVVERLYQSLRTELNLIQLPISYEILNQEQGHDYYVDHKDGELKK</sequence>
<evidence type="ECO:0008006" key="4">
    <source>
        <dbReference type="Google" id="ProtNLM"/>
    </source>
</evidence>
<dbReference type="Proteomes" id="UP001597285">
    <property type="component" value="Unassembled WGS sequence"/>
</dbReference>
<protein>
    <recommendedName>
        <fullName evidence="4">GGDEF domain-containing protein</fullName>
    </recommendedName>
</protein>
<keyword evidence="1" id="KW-1133">Transmembrane helix</keyword>
<reference evidence="3" key="1">
    <citation type="journal article" date="2019" name="Int. J. Syst. Evol. Microbiol.">
        <title>The Global Catalogue of Microorganisms (GCM) 10K type strain sequencing project: providing services to taxonomists for standard genome sequencing and annotation.</title>
        <authorList>
            <consortium name="The Broad Institute Genomics Platform"/>
            <consortium name="The Broad Institute Genome Sequencing Center for Infectious Disease"/>
            <person name="Wu L."/>
            <person name="Ma J."/>
        </authorList>
    </citation>
    <scope>NUCLEOTIDE SEQUENCE [LARGE SCALE GENOMIC DNA]</scope>
    <source>
        <strain evidence="3">KCTC 42143</strain>
    </source>
</reference>
<organism evidence="2 3">
    <name type="scientific">Carnobacterium antarcticum</name>
    <dbReference type="NCBI Taxonomy" id="2126436"/>
    <lineage>
        <taxon>Bacteria</taxon>
        <taxon>Bacillati</taxon>
        <taxon>Bacillota</taxon>
        <taxon>Bacilli</taxon>
        <taxon>Lactobacillales</taxon>
        <taxon>Carnobacteriaceae</taxon>
        <taxon>Carnobacterium</taxon>
    </lineage>
</organism>
<keyword evidence="3" id="KW-1185">Reference proteome</keyword>
<feature type="transmembrane region" description="Helical" evidence="1">
    <location>
        <begin position="55"/>
        <end position="76"/>
    </location>
</feature>
<dbReference type="RefSeq" id="WP_058919277.1">
    <property type="nucleotide sequence ID" value="NZ_JBHSQC010000015.1"/>
</dbReference>